<evidence type="ECO:0000313" key="3">
    <source>
        <dbReference type="Proteomes" id="UP000294419"/>
    </source>
</evidence>
<keyword evidence="3" id="KW-1185">Reference proteome</keyword>
<accession>A0A4P6ZE13</accession>
<dbReference type="AlphaFoldDB" id="A0A4P6ZE13"/>
<dbReference type="KEGG" id="csal:NBC122_00946"/>
<sequence length="143" mass="16611">MKFLKIICIISFLLIEGMQMHTSINFGIIVVYLYQFLHDIISFQNFNNIFWQGGLLSVFTLGNLILLYRSRSYLDRYTVVFCIISLFFCSIYLDGIDRFSNFNIGFVIPFAIFLLSSILLIILNFKKKVKINVSNNKLGTKAH</sequence>
<evidence type="ECO:0000256" key="1">
    <source>
        <dbReference type="SAM" id="Phobius"/>
    </source>
</evidence>
<feature type="transmembrane region" description="Helical" evidence="1">
    <location>
        <begin position="77"/>
        <end position="96"/>
    </location>
</feature>
<name>A0A4P6ZE13_9FLAO</name>
<feature type="transmembrane region" description="Helical" evidence="1">
    <location>
        <begin position="49"/>
        <end position="68"/>
    </location>
</feature>
<feature type="transmembrane region" description="Helical" evidence="1">
    <location>
        <begin position="102"/>
        <end position="125"/>
    </location>
</feature>
<organism evidence="2 3">
    <name type="scientific">Chryseobacterium salivictor</name>
    <dbReference type="NCBI Taxonomy" id="2547600"/>
    <lineage>
        <taxon>Bacteria</taxon>
        <taxon>Pseudomonadati</taxon>
        <taxon>Bacteroidota</taxon>
        <taxon>Flavobacteriia</taxon>
        <taxon>Flavobacteriales</taxon>
        <taxon>Weeksellaceae</taxon>
        <taxon>Chryseobacterium group</taxon>
        <taxon>Chryseobacterium</taxon>
    </lineage>
</organism>
<dbReference type="Proteomes" id="UP000294419">
    <property type="component" value="Chromosome"/>
</dbReference>
<gene>
    <name evidence="2" type="ORF">NBC122_00946</name>
</gene>
<keyword evidence="1" id="KW-1133">Transmembrane helix</keyword>
<evidence type="ECO:0000313" key="2">
    <source>
        <dbReference type="EMBL" id="QBO57778.1"/>
    </source>
</evidence>
<feature type="transmembrane region" description="Helical" evidence="1">
    <location>
        <begin position="12"/>
        <end position="37"/>
    </location>
</feature>
<reference evidence="2 3" key="1">
    <citation type="submission" date="2019-03" db="EMBL/GenBank/DDBJ databases">
        <authorList>
            <person name="Kim H."/>
            <person name="Yu S.-M."/>
        </authorList>
    </citation>
    <scope>NUCLEOTIDE SEQUENCE [LARGE SCALE GENOMIC DNA]</scope>
    <source>
        <strain evidence="2 3">NBC122</strain>
    </source>
</reference>
<keyword evidence="1" id="KW-0472">Membrane</keyword>
<protein>
    <submittedName>
        <fullName evidence="2">Uncharacterized protein</fullName>
    </submittedName>
</protein>
<dbReference type="EMBL" id="CP037954">
    <property type="protein sequence ID" value="QBO57778.1"/>
    <property type="molecule type" value="Genomic_DNA"/>
</dbReference>
<proteinExistence type="predicted"/>
<keyword evidence="1" id="KW-0812">Transmembrane</keyword>